<keyword evidence="1" id="KW-1133">Transmembrane helix</keyword>
<dbReference type="InterPro" id="IPR005303">
    <property type="entry name" value="MOCOS_middle"/>
</dbReference>
<sequence>MNGFSWNQWKITSYQGSYPYVTVAVVTAGVLGGAYCTYQLYRYYEKPKLPSEWKEVGSLKELHVYPIKSVGPVILNSAECTLLGLKDGWLRDRVLMVVDDKNNFITGRVYPELLLVKPTIHDSFLTLKHNAMEIITIDLAKVVASQKTETARVWGVTVPVLDCGREASDWFCRLLNKPAIKFRLVIYASQKCRQLKNSSKHFRFTKDDTGAFPDEVSFSMMNEASVEDLNTRLQDKVTPRQFRANLFLAGAKPYEEDNWKFIKIRKNVFEIIKPCFRCVLTTISPENGVRHSEMEPLQTLKTYRQNADPAIRRSEGNAPCLGMQMALRSAPGGIISLNDPIYAA</sequence>
<evidence type="ECO:0000313" key="3">
    <source>
        <dbReference type="EMBL" id="CAH2247493.1"/>
    </source>
</evidence>
<name>A0A8S4S2S3_9NEOP</name>
<feature type="domain" description="MOSC" evidence="2">
    <location>
        <begin position="190"/>
        <end position="344"/>
    </location>
</feature>
<dbReference type="Pfam" id="PF03473">
    <property type="entry name" value="MOSC"/>
    <property type="match status" value="1"/>
</dbReference>
<accession>A0A8S4S2S3</accession>
<feature type="transmembrane region" description="Helical" evidence="1">
    <location>
        <begin position="20"/>
        <end position="41"/>
    </location>
</feature>
<evidence type="ECO:0000256" key="1">
    <source>
        <dbReference type="SAM" id="Phobius"/>
    </source>
</evidence>
<keyword evidence="1" id="KW-0812">Transmembrane</keyword>
<proteinExistence type="predicted"/>
<dbReference type="PROSITE" id="PS51340">
    <property type="entry name" value="MOSC"/>
    <property type="match status" value="1"/>
</dbReference>
<dbReference type="SUPFAM" id="SSF50800">
    <property type="entry name" value="PK beta-barrel domain-like"/>
    <property type="match status" value="1"/>
</dbReference>
<dbReference type="GO" id="GO:0003824">
    <property type="term" value="F:catalytic activity"/>
    <property type="evidence" value="ECO:0007669"/>
    <property type="project" value="InterPro"/>
</dbReference>
<dbReference type="AlphaFoldDB" id="A0A8S4S2S3"/>
<evidence type="ECO:0000313" key="4">
    <source>
        <dbReference type="Proteomes" id="UP000838756"/>
    </source>
</evidence>
<organism evidence="3 4">
    <name type="scientific">Pararge aegeria aegeria</name>
    <dbReference type="NCBI Taxonomy" id="348720"/>
    <lineage>
        <taxon>Eukaryota</taxon>
        <taxon>Metazoa</taxon>
        <taxon>Ecdysozoa</taxon>
        <taxon>Arthropoda</taxon>
        <taxon>Hexapoda</taxon>
        <taxon>Insecta</taxon>
        <taxon>Pterygota</taxon>
        <taxon>Neoptera</taxon>
        <taxon>Endopterygota</taxon>
        <taxon>Lepidoptera</taxon>
        <taxon>Glossata</taxon>
        <taxon>Ditrysia</taxon>
        <taxon>Papilionoidea</taxon>
        <taxon>Nymphalidae</taxon>
        <taxon>Satyrinae</taxon>
        <taxon>Satyrini</taxon>
        <taxon>Parargina</taxon>
        <taxon>Pararge</taxon>
    </lineage>
</organism>
<keyword evidence="1" id="KW-0472">Membrane</keyword>
<comment type="caution">
    <text evidence="3">The sequence shown here is derived from an EMBL/GenBank/DDBJ whole genome shotgun (WGS) entry which is preliminary data.</text>
</comment>
<dbReference type="InterPro" id="IPR005302">
    <property type="entry name" value="MoCF_Sase_C"/>
</dbReference>
<dbReference type="InterPro" id="IPR011037">
    <property type="entry name" value="Pyrv_Knase-like_insert_dom_sf"/>
</dbReference>
<dbReference type="GO" id="GO:0030151">
    <property type="term" value="F:molybdenum ion binding"/>
    <property type="evidence" value="ECO:0007669"/>
    <property type="project" value="InterPro"/>
</dbReference>
<keyword evidence="4" id="KW-1185">Reference proteome</keyword>
<dbReference type="SUPFAM" id="SSF141673">
    <property type="entry name" value="MOSC N-terminal domain-like"/>
    <property type="match status" value="1"/>
</dbReference>
<reference evidence="3" key="1">
    <citation type="submission" date="2022-03" db="EMBL/GenBank/DDBJ databases">
        <authorList>
            <person name="Lindestad O."/>
        </authorList>
    </citation>
    <scope>NUCLEOTIDE SEQUENCE</scope>
</reference>
<evidence type="ECO:0000259" key="2">
    <source>
        <dbReference type="PROSITE" id="PS51340"/>
    </source>
</evidence>
<dbReference type="PANTHER" id="PTHR14237:SF19">
    <property type="entry name" value="MITOCHONDRIAL AMIDOXIME REDUCING COMPONENT 1"/>
    <property type="match status" value="1"/>
</dbReference>
<gene>
    <name evidence="3" type="primary">jg27966</name>
    <name evidence="3" type="ORF">PAEG_LOCUS21578</name>
</gene>
<dbReference type="PANTHER" id="PTHR14237">
    <property type="entry name" value="MOLYBDOPTERIN COFACTOR SULFURASE MOSC"/>
    <property type="match status" value="1"/>
</dbReference>
<dbReference type="Proteomes" id="UP000838756">
    <property type="component" value="Unassembled WGS sequence"/>
</dbReference>
<dbReference type="EMBL" id="CAKXAJ010025962">
    <property type="protein sequence ID" value="CAH2247493.1"/>
    <property type="molecule type" value="Genomic_DNA"/>
</dbReference>
<dbReference type="OrthoDB" id="17255at2759"/>
<dbReference type="GO" id="GO:0030170">
    <property type="term" value="F:pyridoxal phosphate binding"/>
    <property type="evidence" value="ECO:0007669"/>
    <property type="project" value="InterPro"/>
</dbReference>
<protein>
    <submittedName>
        <fullName evidence="3">Jg27966 protein</fullName>
    </submittedName>
</protein>
<dbReference type="Pfam" id="PF03476">
    <property type="entry name" value="MOSC_N"/>
    <property type="match status" value="1"/>
</dbReference>